<dbReference type="Proteomes" id="UP000318538">
    <property type="component" value="Chromosome"/>
</dbReference>
<organism evidence="3 4">
    <name type="scientific">Rubripirellula lacrimiformis</name>
    <dbReference type="NCBI Taxonomy" id="1930273"/>
    <lineage>
        <taxon>Bacteria</taxon>
        <taxon>Pseudomonadati</taxon>
        <taxon>Planctomycetota</taxon>
        <taxon>Planctomycetia</taxon>
        <taxon>Pirellulales</taxon>
        <taxon>Pirellulaceae</taxon>
        <taxon>Rubripirellula</taxon>
    </lineage>
</organism>
<evidence type="ECO:0000313" key="4">
    <source>
        <dbReference type="Proteomes" id="UP000318538"/>
    </source>
</evidence>
<feature type="signal peptide" evidence="1">
    <location>
        <begin position="1"/>
        <end position="21"/>
    </location>
</feature>
<dbReference type="PANTHER" id="PTHR15629">
    <property type="entry name" value="SH3YL1 PROTEIN"/>
    <property type="match status" value="1"/>
</dbReference>
<keyword evidence="1" id="KW-0732">Signal</keyword>
<dbReference type="InterPro" id="IPR007461">
    <property type="entry name" value="Ysc84_actin-binding"/>
</dbReference>
<proteinExistence type="predicted"/>
<dbReference type="OrthoDB" id="9782434at2"/>
<feature type="domain" description="Ysc84 actin-binding" evidence="2">
    <location>
        <begin position="101"/>
        <end position="196"/>
    </location>
</feature>
<keyword evidence="4" id="KW-1185">Reference proteome</keyword>
<gene>
    <name evidence="3" type="ORF">K227x_29750</name>
</gene>
<sequence precursor="true">MHQLKWIGVFWILMISTSATVSGQTPQDQTVLASAAVLNEVLVGPLSKIPHAMLNDAYGVAIIPNVIKGGFIVGARHGRGLLFVRQDGGVWHAPVFITLTGGNIGWQVGVQSSDIVLVFKTERSIQNILTGKLTLGADAAAAAGPVGRQGSVATDGQLQAEIYSYSRSRGLFAGVSIDGSVVRVDSLSTGAYYRSPAPGQPVIVPEPAQQLTMAVASLAGAPVTVPTNVPSGGAPVIADTGALAQRMGAQESDMLRNQLEQLSQQLDKLLDPQWRTYLALPPSVFVGGSHPTPAEMQAVVQRYQAIAVDPRYQDLAAQPAFQSLFSLLKHYQLALTNEAATLNLPPPPAG</sequence>
<dbReference type="AlphaFoldDB" id="A0A517NBS7"/>
<dbReference type="CDD" id="cd11524">
    <property type="entry name" value="SYLF"/>
    <property type="match status" value="1"/>
</dbReference>
<dbReference type="EMBL" id="CP036525">
    <property type="protein sequence ID" value="QDT04583.1"/>
    <property type="molecule type" value="Genomic_DNA"/>
</dbReference>
<evidence type="ECO:0000256" key="1">
    <source>
        <dbReference type="SAM" id="SignalP"/>
    </source>
</evidence>
<dbReference type="KEGG" id="rlc:K227x_29750"/>
<accession>A0A517NBS7</accession>
<name>A0A517NBS7_9BACT</name>
<dbReference type="GO" id="GO:0035091">
    <property type="term" value="F:phosphatidylinositol binding"/>
    <property type="evidence" value="ECO:0007669"/>
    <property type="project" value="TreeGrafter"/>
</dbReference>
<protein>
    <recommendedName>
        <fullName evidence="2">Ysc84 actin-binding domain-containing protein</fullName>
    </recommendedName>
</protein>
<reference evidence="3 4" key="1">
    <citation type="submission" date="2019-02" db="EMBL/GenBank/DDBJ databases">
        <title>Deep-cultivation of Planctomycetes and their phenomic and genomic characterization uncovers novel biology.</title>
        <authorList>
            <person name="Wiegand S."/>
            <person name="Jogler M."/>
            <person name="Boedeker C."/>
            <person name="Pinto D."/>
            <person name="Vollmers J."/>
            <person name="Rivas-Marin E."/>
            <person name="Kohn T."/>
            <person name="Peeters S.H."/>
            <person name="Heuer A."/>
            <person name="Rast P."/>
            <person name="Oberbeckmann S."/>
            <person name="Bunk B."/>
            <person name="Jeske O."/>
            <person name="Meyerdierks A."/>
            <person name="Storesund J.E."/>
            <person name="Kallscheuer N."/>
            <person name="Luecker S."/>
            <person name="Lage O.M."/>
            <person name="Pohl T."/>
            <person name="Merkel B.J."/>
            <person name="Hornburger P."/>
            <person name="Mueller R.-W."/>
            <person name="Bruemmer F."/>
            <person name="Labrenz M."/>
            <person name="Spormann A.M."/>
            <person name="Op den Camp H."/>
            <person name="Overmann J."/>
            <person name="Amann R."/>
            <person name="Jetten M.S.M."/>
            <person name="Mascher T."/>
            <person name="Medema M.H."/>
            <person name="Devos D.P."/>
            <person name="Kaster A.-K."/>
            <person name="Ovreas L."/>
            <person name="Rohde M."/>
            <person name="Galperin M.Y."/>
            <person name="Jogler C."/>
        </authorList>
    </citation>
    <scope>NUCLEOTIDE SEQUENCE [LARGE SCALE GENOMIC DNA]</scope>
    <source>
        <strain evidence="3 4">K22_7</strain>
    </source>
</reference>
<dbReference type="InterPro" id="IPR051702">
    <property type="entry name" value="SH3_domain_YSC84-like"/>
</dbReference>
<evidence type="ECO:0000313" key="3">
    <source>
        <dbReference type="EMBL" id="QDT04583.1"/>
    </source>
</evidence>
<feature type="chain" id="PRO_5022078086" description="Ysc84 actin-binding domain-containing protein" evidence="1">
    <location>
        <begin position="22"/>
        <end position="350"/>
    </location>
</feature>
<evidence type="ECO:0000259" key="2">
    <source>
        <dbReference type="Pfam" id="PF04366"/>
    </source>
</evidence>
<dbReference type="PANTHER" id="PTHR15629:SF2">
    <property type="entry name" value="SH3 DOMAIN-CONTAINING YSC84-LIKE PROTEIN 1"/>
    <property type="match status" value="1"/>
</dbReference>
<dbReference type="Pfam" id="PF04366">
    <property type="entry name" value="Ysc84"/>
    <property type="match status" value="1"/>
</dbReference>